<dbReference type="AlphaFoldDB" id="A0A6J4RUK7"/>
<dbReference type="EMBL" id="CADCVR010000018">
    <property type="protein sequence ID" value="CAA9478059.1"/>
    <property type="molecule type" value="Genomic_DNA"/>
</dbReference>
<evidence type="ECO:0000313" key="1">
    <source>
        <dbReference type="EMBL" id="CAA9478059.1"/>
    </source>
</evidence>
<proteinExistence type="predicted"/>
<reference evidence="1" key="1">
    <citation type="submission" date="2020-02" db="EMBL/GenBank/DDBJ databases">
        <authorList>
            <person name="Meier V. D."/>
        </authorList>
    </citation>
    <scope>NUCLEOTIDE SEQUENCE</scope>
    <source>
        <strain evidence="1">AVDCRST_MAG53</strain>
    </source>
</reference>
<name>A0A6J4RUK7_9ACTN</name>
<organism evidence="1">
    <name type="scientific">uncultured Solirubrobacteraceae bacterium</name>
    <dbReference type="NCBI Taxonomy" id="1162706"/>
    <lineage>
        <taxon>Bacteria</taxon>
        <taxon>Bacillati</taxon>
        <taxon>Actinomycetota</taxon>
        <taxon>Thermoleophilia</taxon>
        <taxon>Solirubrobacterales</taxon>
        <taxon>Solirubrobacteraceae</taxon>
        <taxon>environmental samples</taxon>
    </lineage>
</organism>
<gene>
    <name evidence="1" type="ORF">AVDCRST_MAG53-466</name>
</gene>
<accession>A0A6J4RUK7</accession>
<sequence>MFQFSRAIYRELARDIQAPKGCANSGHEAVLKACEANLERLATDRHYFAKPARTLFSDIRPYFPMSAQAKVWHVVQMYIAAAEEWLLKQPRHGYDANGNPLQCRATTRRGTACQREPLPHNGYCPSHQHLAETEQSEVAVIAA</sequence>
<protein>
    <submittedName>
        <fullName evidence="1">Uncharacterized protein</fullName>
    </submittedName>
</protein>